<protein>
    <submittedName>
        <fullName evidence="1">Uncharacterized protein</fullName>
    </submittedName>
</protein>
<organism evidence="1 2">
    <name type="scientific">Acidithiobacillus sulfurivorans</name>
    <dbReference type="NCBI Taxonomy" id="1958756"/>
    <lineage>
        <taxon>Bacteria</taxon>
        <taxon>Pseudomonadati</taxon>
        <taxon>Pseudomonadota</taxon>
        <taxon>Acidithiobacillia</taxon>
        <taxon>Acidithiobacillales</taxon>
        <taxon>Acidithiobacillaceae</taxon>
        <taxon>Acidithiobacillus</taxon>
    </lineage>
</organism>
<dbReference type="EMBL" id="JAAOMP010000097">
    <property type="protein sequence ID" value="MBU2760296.1"/>
    <property type="molecule type" value="Genomic_DNA"/>
</dbReference>
<dbReference type="RefSeq" id="WP_215883922.1">
    <property type="nucleotide sequence ID" value="NZ_JAAOMP010000097.1"/>
</dbReference>
<accession>A0ABS5ZZ53</accession>
<reference evidence="1 2" key="1">
    <citation type="journal article" date="2021" name="ISME J.">
        <title>Genomic evolution of the class Acidithiobacillia: deep-branching Proteobacteria living in extreme acidic conditions.</title>
        <authorList>
            <person name="Moya-Beltran A."/>
            <person name="Beard S."/>
            <person name="Rojas-Villalobos C."/>
            <person name="Issotta F."/>
            <person name="Gallardo Y."/>
            <person name="Ulloa R."/>
            <person name="Giaveno A."/>
            <person name="Degli Esposti M."/>
            <person name="Johnson D.B."/>
            <person name="Quatrini R."/>
        </authorList>
    </citation>
    <scope>NUCLEOTIDE SEQUENCE [LARGE SCALE GENOMIC DNA]</scope>
    <source>
        <strain evidence="1 2">RW2</strain>
    </source>
</reference>
<evidence type="ECO:0000313" key="1">
    <source>
        <dbReference type="EMBL" id="MBU2760296.1"/>
    </source>
</evidence>
<comment type="caution">
    <text evidence="1">The sequence shown here is derived from an EMBL/GenBank/DDBJ whole genome shotgun (WGS) entry which is preliminary data.</text>
</comment>
<sequence length="73" mass="8462">MSNPYFVYEESTLGIVRPDRPNRFTPLAGERDHQYGGFHLLDAEMADLRPATASDFENYRVQLPPDFKDQTTR</sequence>
<name>A0ABS5ZZ53_9PROT</name>
<dbReference type="Proteomes" id="UP000755654">
    <property type="component" value="Unassembled WGS sequence"/>
</dbReference>
<proteinExistence type="predicted"/>
<keyword evidence="2" id="KW-1185">Reference proteome</keyword>
<gene>
    <name evidence="1" type="ORF">HAP95_09065</name>
</gene>
<evidence type="ECO:0000313" key="2">
    <source>
        <dbReference type="Proteomes" id="UP000755654"/>
    </source>
</evidence>